<dbReference type="NCBIfam" id="TIGR00104">
    <property type="entry name" value="tRNA_TsaA"/>
    <property type="match status" value="1"/>
</dbReference>
<organism evidence="4">
    <name type="scientific">uncultured microorganism</name>
    <dbReference type="NCBI Taxonomy" id="358574"/>
    <lineage>
        <taxon>unclassified sequences</taxon>
        <taxon>environmental samples</taxon>
    </lineage>
</organism>
<dbReference type="PROSITE" id="PS51668">
    <property type="entry name" value="TSAA_2"/>
    <property type="match status" value="1"/>
</dbReference>
<dbReference type="AlphaFoldDB" id="F8UI88"/>
<dbReference type="InterPro" id="IPR040372">
    <property type="entry name" value="YaeB-like"/>
</dbReference>
<dbReference type="PANTHER" id="PTHR12818:SF0">
    <property type="entry name" value="TRNA (ADENINE(37)-N6)-METHYLTRANSFERASE"/>
    <property type="match status" value="1"/>
</dbReference>
<dbReference type="SUPFAM" id="SSF118196">
    <property type="entry name" value="YaeB-like"/>
    <property type="match status" value="1"/>
</dbReference>
<proteinExistence type="inferred from homology"/>
<accession>F8UI88</accession>
<feature type="domain" description="TsaA-like" evidence="3">
    <location>
        <begin position="14"/>
        <end position="148"/>
    </location>
</feature>
<evidence type="ECO:0000259" key="3">
    <source>
        <dbReference type="PROSITE" id="PS51668"/>
    </source>
</evidence>
<name>F8UI88_9ZZZZ</name>
<dbReference type="PANTHER" id="PTHR12818">
    <property type="entry name" value="TRNA (ADENINE(37)-N6)-METHYLTRANSFERASE"/>
    <property type="match status" value="1"/>
</dbReference>
<dbReference type="InterPro" id="IPR036414">
    <property type="entry name" value="YaeB_N_sf"/>
</dbReference>
<reference evidence="4" key="1">
    <citation type="submission" date="2011-04" db="EMBL/GenBank/DDBJ databases">
        <title>Taxonomic and functional metagenomic profiling of the microbial community in the anoxic sediment of a brackish shallow lake (Laguna de Carrizo Central Spain).</title>
        <authorList>
            <consortium name="CONSOLIDER consortium CSD2007-00005"/>
            <person name="Guazzaroni M.-E."/>
            <person name="Richter M."/>
            <person name="Garcia-Salamanca A."/>
            <person name="Yarza P."/>
            <person name="Ferrer M."/>
        </authorList>
    </citation>
    <scope>NUCLEOTIDE SEQUENCE</scope>
</reference>
<evidence type="ECO:0000256" key="1">
    <source>
        <dbReference type="ARBA" id="ARBA00022691"/>
    </source>
</evidence>
<dbReference type="Gene3D" id="2.40.30.70">
    <property type="entry name" value="YaeB-like"/>
    <property type="match status" value="1"/>
</dbReference>
<dbReference type="Gene3D" id="3.30.2310.10">
    <property type="entry name" value="YaeB-like"/>
    <property type="match status" value="1"/>
</dbReference>
<dbReference type="PROSITE" id="PS01318">
    <property type="entry name" value="TSAA_1"/>
    <property type="match status" value="1"/>
</dbReference>
<comment type="similarity">
    <text evidence="2">Belongs to the tRNA methyltransferase O family.</text>
</comment>
<dbReference type="InterPro" id="IPR023368">
    <property type="entry name" value="UPF0066_cons_site"/>
</dbReference>
<protein>
    <submittedName>
        <fullName evidence="4">Uncharacterized protein family UPF0066 domain protein</fullName>
    </submittedName>
</protein>
<dbReference type="Pfam" id="PF01980">
    <property type="entry name" value="TrmO_N"/>
    <property type="match status" value="1"/>
</dbReference>
<dbReference type="InterPro" id="IPR036413">
    <property type="entry name" value="YaeB-like_sf"/>
</dbReference>
<dbReference type="EMBL" id="JF805361">
    <property type="protein sequence ID" value="AEI30745.1"/>
    <property type="molecule type" value="Genomic_DNA"/>
</dbReference>
<dbReference type="InterPro" id="IPR023370">
    <property type="entry name" value="TrmO-like_N"/>
</dbReference>
<keyword evidence="1" id="KW-0949">S-adenosyl-L-methionine</keyword>
<dbReference type="CDD" id="cd09281">
    <property type="entry name" value="UPF0066"/>
    <property type="match status" value="1"/>
</dbReference>
<evidence type="ECO:0000256" key="2">
    <source>
        <dbReference type="ARBA" id="ARBA00033753"/>
    </source>
</evidence>
<gene>
    <name evidence="4" type="ORF">LDC_03442</name>
</gene>
<sequence length="281" mass="31457">MAAPGPVSSTRLSLEPIGLVHSPLLSKAEAARQPAAATGATARIELYPGRNYEHALEDLEGWERIWVLFWFHLNDSWRPKVLPPRSASGRKGVFATRSPYRPNPLGLSAVRLERIDGLTLFIRDVDLVDGTPVLDIKPYVPYTDAYPDSATGWLHDEAEAVQRVRAGAAPPDPISAWSVHFDPRAAEQAAWIEARTGLPLRERITATLMLGPQPHAYRRIRREGGGYLLKVKEWRVRFARSQQDIRVLEVSSGYRPAEIGRSADHAEDPLAVHRDFRVAWK</sequence>
<evidence type="ECO:0000313" key="4">
    <source>
        <dbReference type="EMBL" id="AEI30745.1"/>
    </source>
</evidence>